<keyword evidence="9" id="KW-0472">Membrane</keyword>
<dbReference type="GO" id="GO:0015914">
    <property type="term" value="P:phospholipid transport"/>
    <property type="evidence" value="ECO:0007669"/>
    <property type="project" value="TreeGrafter"/>
</dbReference>
<sequence length="558" mass="60832">MSFKFDWSPFLINHTNIESISSALSKALNRGPKSPAIVGETKLKHLHLGHVPPALHLIEISDISDDSFRGRFRVEYNGDASISLQTFVEANPLRLFTKGLSSFISPTGCSQGSTKSLILPLEFTISDVQLCGEISVVMSKTKGATVVFQGSPLRSVEIRSSLDFLPGASDMLKQEINEELVLMFSDYIPDMLYKLSLENSPDSSVYERNLAELMIASKDRRDRTTVFSKDRSFPFLSDALLNSDNLKSVRTIRNSAQTLGLGQLPAGSGFDCDVVNSPACLSASPASEARHTSSASTRSESNKASATPHPSTLMPQQQQLARKQRRVISLRKNFNTYFESKQSSVLTSSDSSLQPGQAPQSSSSSSRRGSSKNNTRTGTPVSASSPLIPTASSSVTSSLPASASAPASILSSPKQTSRQYRHGSSPITPELYYPQHQYHDLSAIPSLDFHKHASVTANREMNKNNTHTTKHNQYTYHLQHQSHPPQQQHAAKPSDSPKYRKARTKSNVATPNQIFSRSSASAAAADVVIVGDDHFGKTGEPFYNVGSVSFNIPPPVYR</sequence>
<evidence type="ECO:0000313" key="13">
    <source>
        <dbReference type="Proteomes" id="UP000242525"/>
    </source>
</evidence>
<dbReference type="Pfam" id="PF26545">
    <property type="entry name" value="Mdm34_N"/>
    <property type="match status" value="1"/>
</dbReference>
<feature type="domain" description="SMP-LTD" evidence="11">
    <location>
        <begin position="1"/>
        <end position="197"/>
    </location>
</feature>
<feature type="compositionally biased region" description="Low complexity" evidence="10">
    <location>
        <begin position="344"/>
        <end position="368"/>
    </location>
</feature>
<evidence type="ECO:0000256" key="10">
    <source>
        <dbReference type="SAM" id="MobiDB-lite"/>
    </source>
</evidence>
<feature type="compositionally biased region" description="Polar residues" evidence="10">
    <location>
        <begin position="292"/>
        <end position="321"/>
    </location>
</feature>
<keyword evidence="7" id="KW-0446">Lipid-binding</keyword>
<dbReference type="PROSITE" id="PS51847">
    <property type="entry name" value="SMP"/>
    <property type="match status" value="1"/>
</dbReference>
<dbReference type="GO" id="GO:1990456">
    <property type="term" value="P:mitochondrion-endoplasmic reticulum membrane tethering"/>
    <property type="evidence" value="ECO:0007669"/>
    <property type="project" value="TreeGrafter"/>
</dbReference>
<evidence type="ECO:0000259" key="11">
    <source>
        <dbReference type="PROSITE" id="PS51847"/>
    </source>
</evidence>
<name>A0A0J9XIV6_GEOCN</name>
<keyword evidence="5" id="KW-1000">Mitochondrion outer membrane</keyword>
<comment type="subcellular location">
    <subcellularLocation>
        <location evidence="1">Membrane</location>
    </subcellularLocation>
</comment>
<dbReference type="OrthoDB" id="17927at2759"/>
<organism evidence="12 13">
    <name type="scientific">Geotrichum candidum</name>
    <name type="common">Oospora lactis</name>
    <name type="synonym">Dipodascus geotrichum</name>
    <dbReference type="NCBI Taxonomy" id="1173061"/>
    <lineage>
        <taxon>Eukaryota</taxon>
        <taxon>Fungi</taxon>
        <taxon>Dikarya</taxon>
        <taxon>Ascomycota</taxon>
        <taxon>Saccharomycotina</taxon>
        <taxon>Dipodascomycetes</taxon>
        <taxon>Dipodascales</taxon>
        <taxon>Dipodascaceae</taxon>
        <taxon>Geotrichum</taxon>
    </lineage>
</organism>
<feature type="region of interest" description="Disordered" evidence="10">
    <location>
        <begin position="282"/>
        <end position="324"/>
    </location>
</feature>
<dbReference type="PANTHER" id="PTHR28185">
    <property type="entry name" value="MITOCHONDRIAL DISTRIBUTION AND MORPHOLOGY PROTEIN 34"/>
    <property type="match status" value="1"/>
</dbReference>
<keyword evidence="6" id="KW-0445">Lipid transport</keyword>
<dbReference type="GO" id="GO:0007005">
    <property type="term" value="P:mitochondrion organization"/>
    <property type="evidence" value="ECO:0007669"/>
    <property type="project" value="InterPro"/>
</dbReference>
<evidence type="ECO:0000256" key="6">
    <source>
        <dbReference type="ARBA" id="ARBA00023055"/>
    </source>
</evidence>
<feature type="compositionally biased region" description="Low complexity" evidence="10">
    <location>
        <begin position="479"/>
        <end position="489"/>
    </location>
</feature>
<gene>
    <name evidence="12" type="ORF">BN980_GECA22s01110g</name>
</gene>
<comment type="caution">
    <text evidence="12">The sequence shown here is derived from an EMBL/GenBank/DDBJ whole genome shotgun (WGS) entry which is preliminary data.</text>
</comment>
<feature type="compositionally biased region" description="Polar residues" evidence="10">
    <location>
        <begin position="372"/>
        <end position="387"/>
    </location>
</feature>
<keyword evidence="2" id="KW-0813">Transport</keyword>
<evidence type="ECO:0000256" key="5">
    <source>
        <dbReference type="ARBA" id="ARBA00022787"/>
    </source>
</evidence>
<dbReference type="GO" id="GO:0008289">
    <property type="term" value="F:lipid binding"/>
    <property type="evidence" value="ECO:0007669"/>
    <property type="project" value="UniProtKB-KW"/>
</dbReference>
<dbReference type="AlphaFoldDB" id="A0A0J9XIV6"/>
<dbReference type="InterPro" id="IPR058825">
    <property type="entry name" value="MDM34_N"/>
</dbReference>
<dbReference type="PANTHER" id="PTHR28185:SF1">
    <property type="entry name" value="MITOCHONDRIAL DISTRIBUTION AND MORPHOLOGY PROTEIN 34"/>
    <property type="match status" value="1"/>
</dbReference>
<keyword evidence="13" id="KW-1185">Reference proteome</keyword>
<evidence type="ECO:0000256" key="3">
    <source>
        <dbReference type="ARBA" id="ARBA00022452"/>
    </source>
</evidence>
<evidence type="ECO:0000313" key="12">
    <source>
        <dbReference type="EMBL" id="CDO57517.1"/>
    </source>
</evidence>
<evidence type="ECO:0000256" key="8">
    <source>
        <dbReference type="ARBA" id="ARBA00023128"/>
    </source>
</evidence>
<feature type="region of interest" description="Disordered" evidence="10">
    <location>
        <begin position="344"/>
        <end position="431"/>
    </location>
</feature>
<keyword evidence="8" id="KW-0496">Mitochondrion</keyword>
<evidence type="ECO:0000256" key="1">
    <source>
        <dbReference type="ARBA" id="ARBA00004370"/>
    </source>
</evidence>
<dbReference type="Proteomes" id="UP000242525">
    <property type="component" value="Unassembled WGS sequence"/>
</dbReference>
<evidence type="ECO:0000256" key="7">
    <source>
        <dbReference type="ARBA" id="ARBA00023121"/>
    </source>
</evidence>
<dbReference type="EMBL" id="CCBN010000022">
    <property type="protein sequence ID" value="CDO57517.1"/>
    <property type="molecule type" value="Genomic_DNA"/>
</dbReference>
<dbReference type="InterPro" id="IPR027536">
    <property type="entry name" value="MDM34"/>
</dbReference>
<keyword evidence="4" id="KW-0812">Transmembrane</keyword>
<dbReference type="GO" id="GO:0032865">
    <property type="term" value="C:ERMES complex"/>
    <property type="evidence" value="ECO:0007669"/>
    <property type="project" value="InterPro"/>
</dbReference>
<dbReference type="STRING" id="1173061.A0A0J9XIV6"/>
<proteinExistence type="predicted"/>
<keyword evidence="3" id="KW-1134">Transmembrane beta strand</keyword>
<dbReference type="InterPro" id="IPR031468">
    <property type="entry name" value="SMP_LBD"/>
</dbReference>
<dbReference type="CDD" id="cd21673">
    <property type="entry name" value="SMP_Mdm34"/>
    <property type="match status" value="1"/>
</dbReference>
<feature type="region of interest" description="Disordered" evidence="10">
    <location>
        <begin position="479"/>
        <end position="507"/>
    </location>
</feature>
<evidence type="ECO:0000256" key="4">
    <source>
        <dbReference type="ARBA" id="ARBA00022692"/>
    </source>
</evidence>
<evidence type="ECO:0000256" key="9">
    <source>
        <dbReference type="ARBA" id="ARBA00023136"/>
    </source>
</evidence>
<accession>A0A0J9XIV6</accession>
<reference evidence="12" key="1">
    <citation type="submission" date="2014-03" db="EMBL/GenBank/DDBJ databases">
        <authorList>
            <person name="Casaregola S."/>
        </authorList>
    </citation>
    <scope>NUCLEOTIDE SEQUENCE [LARGE SCALE GENOMIC DNA]</scope>
    <source>
        <strain evidence="12">CLIB 918</strain>
    </source>
</reference>
<evidence type="ECO:0000256" key="2">
    <source>
        <dbReference type="ARBA" id="ARBA00022448"/>
    </source>
</evidence>
<feature type="compositionally biased region" description="Low complexity" evidence="10">
    <location>
        <begin position="388"/>
        <end position="413"/>
    </location>
</feature>
<protein>
    <submittedName>
        <fullName evidence="12">Similar to Saccharomyces cerevisiae YGL219C MDM34 Mitochondrial component of the ERMES complex that links the ER to mitochondria</fullName>
    </submittedName>
</protein>